<protein>
    <submittedName>
        <fullName evidence="1">Transcriptional regulator</fullName>
    </submittedName>
</protein>
<name>A0A142IG84_9CAUD</name>
<sequence length="125" mass="14976">MPRTARGIYHNLKESEYVVSNGDATFFFSSEMYLNKFLDGYQKHREEFNKKINRITDTPLNMDMLADITFYSNVEKRGFHAWLKGCNTTWQEIHVYALRTMTKPCTQNWSRIRRPKLVERRKSMV</sequence>
<evidence type="ECO:0000313" key="2">
    <source>
        <dbReference type="Proteomes" id="UP000222854"/>
    </source>
</evidence>
<dbReference type="InterPro" id="IPR008771">
    <property type="entry name" value="Phi-29_GP4"/>
</dbReference>
<dbReference type="InterPro" id="IPR038246">
    <property type="entry name" value="Phi-29-like_sf"/>
</dbReference>
<dbReference type="Pfam" id="PF05464">
    <property type="entry name" value="Phi-29_GP4"/>
    <property type="match status" value="1"/>
</dbReference>
<reference evidence="1 2" key="1">
    <citation type="submission" date="2016-02" db="EMBL/GenBank/DDBJ databases">
        <title>Genome sequence of Bacillus subtilis phage vB_BsuP_Goe1.</title>
        <authorList>
            <person name="Hertel R."/>
            <person name="Willms I.M."/>
            <person name="Daniel R."/>
        </authorList>
    </citation>
    <scope>NUCLEOTIDE SEQUENCE [LARGE SCALE GENOMIC DNA]</scope>
</reference>
<keyword evidence="2" id="KW-1185">Reference proteome</keyword>
<proteinExistence type="predicted"/>
<dbReference type="SMR" id="A0A142IG84"/>
<accession>A0A142IG84</accession>
<dbReference type="GO" id="GO:0016987">
    <property type="term" value="F:sigma factor activity"/>
    <property type="evidence" value="ECO:0007669"/>
    <property type="project" value="InterPro"/>
</dbReference>
<dbReference type="Gene3D" id="3.30.70.3560">
    <property type="entry name" value="Phi-29-like late genes activator, P4"/>
    <property type="match status" value="1"/>
</dbReference>
<evidence type="ECO:0000313" key="1">
    <source>
        <dbReference type="EMBL" id="AMR58239.1"/>
    </source>
</evidence>
<gene>
    <name evidence="1" type="ORF">Goe1_c00100</name>
</gene>
<organism evidence="1 2">
    <name type="scientific">Bacillus phage vB_BsuP-Goe1</name>
    <dbReference type="NCBI Taxonomy" id="1807511"/>
    <lineage>
        <taxon>Viruses</taxon>
        <taxon>Duplodnaviria</taxon>
        <taxon>Heunggongvirae</taxon>
        <taxon>Uroviricota</taxon>
        <taxon>Caudoviricetes</taxon>
        <taxon>Salasmaviridae</taxon>
        <taxon>Picovirinae</taxon>
        <taxon>Beecentumtrevirus</taxon>
        <taxon>Beecentumtrevirus Goe1</taxon>
    </lineage>
</organism>
<dbReference type="GO" id="GO:0003899">
    <property type="term" value="F:DNA-directed RNA polymerase activity"/>
    <property type="evidence" value="ECO:0007669"/>
    <property type="project" value="InterPro"/>
</dbReference>
<dbReference type="Proteomes" id="UP000222854">
    <property type="component" value="Segment"/>
</dbReference>
<dbReference type="EMBL" id="KU831549">
    <property type="protein sequence ID" value="AMR58239.1"/>
    <property type="molecule type" value="Genomic_DNA"/>
</dbReference>